<feature type="domain" description="Aminoglycoside phosphotransferase" evidence="1">
    <location>
        <begin position="82"/>
        <end position="295"/>
    </location>
</feature>
<gene>
    <name evidence="2" type="ORF">R3P38DRAFT_3484010</name>
</gene>
<dbReference type="Proteomes" id="UP001362999">
    <property type="component" value="Unassembled WGS sequence"/>
</dbReference>
<dbReference type="InterPro" id="IPR011009">
    <property type="entry name" value="Kinase-like_dom_sf"/>
</dbReference>
<dbReference type="PANTHER" id="PTHR21310">
    <property type="entry name" value="AMINOGLYCOSIDE PHOSPHOTRANSFERASE-RELATED-RELATED"/>
    <property type="match status" value="1"/>
</dbReference>
<evidence type="ECO:0000259" key="1">
    <source>
        <dbReference type="Pfam" id="PF01636"/>
    </source>
</evidence>
<accession>A0AAW0CB28</accession>
<dbReference type="EMBL" id="JAWWNJ010000019">
    <property type="protein sequence ID" value="KAK7035855.1"/>
    <property type="molecule type" value="Genomic_DNA"/>
</dbReference>
<evidence type="ECO:0000313" key="2">
    <source>
        <dbReference type="EMBL" id="KAK7035855.1"/>
    </source>
</evidence>
<proteinExistence type="predicted"/>
<dbReference type="PANTHER" id="PTHR21310:SF15">
    <property type="entry name" value="AMINOGLYCOSIDE PHOSPHOTRANSFERASE DOMAIN-CONTAINING PROTEIN"/>
    <property type="match status" value="1"/>
</dbReference>
<name>A0AAW0CB28_9AGAR</name>
<dbReference type="AlphaFoldDB" id="A0AAW0CB28"/>
<evidence type="ECO:0000313" key="3">
    <source>
        <dbReference type="Proteomes" id="UP001362999"/>
    </source>
</evidence>
<dbReference type="SUPFAM" id="SSF56112">
    <property type="entry name" value="Protein kinase-like (PK-like)"/>
    <property type="match status" value="1"/>
</dbReference>
<sequence length="420" mass="46704">MADTTTGYSEFQHEESDSLKESLVFARAVLKDALDIEVESLEPITRGYNNKVYLLKLSPNSTPAHRLLQSGCLPLPSPTPSTLIFRTVRKRSQTPAARKVSNAIATMQLVRDNTDIPIAPAYAYDVNGDEPWMVEGVLPGTPMDEAWQHADTDTRVRMLEALVDVLAKLKGIPPPQPGFGGLTYDADGKMVLGPTSLAYDEGPFATAKEYYKAWIRGQWQDAKANPRSDGWKIDGIDQRIEKFFSEGLDTALVCLAECKPIFIHADFGMLNVLVSPTAPEVITGLLDFEWSHFGPESDEYFLSSPGPGYIYGGPHDLKPESKAYARTQILLSGKIPEDLDVGGASFLTFKTDSLLRSRNLGTFSSIPHFEDIARLYWFAENLRPWFFHESVHEASMVKMVAESKATNPISFDKDLKVWGY</sequence>
<keyword evidence="3" id="KW-1185">Reference proteome</keyword>
<dbReference type="InterPro" id="IPR002575">
    <property type="entry name" value="Aminoglycoside_PTrfase"/>
</dbReference>
<dbReference type="Gene3D" id="3.90.1200.10">
    <property type="match status" value="1"/>
</dbReference>
<reference evidence="2 3" key="1">
    <citation type="journal article" date="2024" name="J Genomics">
        <title>Draft genome sequencing and assembly of Favolaschia claudopus CIRM-BRFM 2984 isolated from oak limbs.</title>
        <authorList>
            <person name="Navarro D."/>
            <person name="Drula E."/>
            <person name="Chaduli D."/>
            <person name="Cazenave R."/>
            <person name="Ahrendt S."/>
            <person name="Wang J."/>
            <person name="Lipzen A."/>
            <person name="Daum C."/>
            <person name="Barry K."/>
            <person name="Grigoriev I.V."/>
            <person name="Favel A."/>
            <person name="Rosso M.N."/>
            <person name="Martin F."/>
        </authorList>
    </citation>
    <scope>NUCLEOTIDE SEQUENCE [LARGE SCALE GENOMIC DNA]</scope>
    <source>
        <strain evidence="2 3">CIRM-BRFM 2984</strain>
    </source>
</reference>
<dbReference type="Pfam" id="PF01636">
    <property type="entry name" value="APH"/>
    <property type="match status" value="1"/>
</dbReference>
<comment type="caution">
    <text evidence="2">The sequence shown here is derived from an EMBL/GenBank/DDBJ whole genome shotgun (WGS) entry which is preliminary data.</text>
</comment>
<protein>
    <recommendedName>
        <fullName evidence="1">Aminoglycoside phosphotransferase domain-containing protein</fullName>
    </recommendedName>
</protein>
<organism evidence="2 3">
    <name type="scientific">Favolaschia claudopus</name>
    <dbReference type="NCBI Taxonomy" id="2862362"/>
    <lineage>
        <taxon>Eukaryota</taxon>
        <taxon>Fungi</taxon>
        <taxon>Dikarya</taxon>
        <taxon>Basidiomycota</taxon>
        <taxon>Agaricomycotina</taxon>
        <taxon>Agaricomycetes</taxon>
        <taxon>Agaricomycetidae</taxon>
        <taxon>Agaricales</taxon>
        <taxon>Marasmiineae</taxon>
        <taxon>Mycenaceae</taxon>
        <taxon>Favolaschia</taxon>
    </lineage>
</organism>
<dbReference type="InterPro" id="IPR051678">
    <property type="entry name" value="AGP_Transferase"/>
</dbReference>